<dbReference type="GO" id="GO:0030596">
    <property type="term" value="F:alpha-L-rhamnosidase activity"/>
    <property type="evidence" value="ECO:0007669"/>
    <property type="project" value="UniProtKB-EC"/>
</dbReference>
<dbReference type="Gene3D" id="1.50.10.10">
    <property type="match status" value="1"/>
</dbReference>
<keyword evidence="3 8" id="KW-0378">Hydrolase</keyword>
<dbReference type="Pfam" id="PF17389">
    <property type="entry name" value="Bac_rhamnosid6H"/>
    <property type="match status" value="1"/>
</dbReference>
<dbReference type="InterPro" id="IPR016007">
    <property type="entry name" value="Alpha_rhamnosid"/>
</dbReference>
<dbReference type="GO" id="GO:0005975">
    <property type="term" value="P:carbohydrate metabolic process"/>
    <property type="evidence" value="ECO:0007669"/>
    <property type="project" value="InterPro"/>
</dbReference>
<feature type="domain" description="Alpha-L-rhamnosidase C-terminal" evidence="7">
    <location>
        <begin position="784"/>
        <end position="858"/>
    </location>
</feature>
<dbReference type="InterPro" id="IPR012341">
    <property type="entry name" value="6hp_glycosidase-like_sf"/>
</dbReference>
<comment type="catalytic activity">
    <reaction evidence="1">
        <text>Hydrolysis of terminal non-reducing alpha-L-rhamnose residues in alpha-L-rhamnosides.</text>
        <dbReference type="EC" id="3.2.1.40"/>
    </reaction>
</comment>
<accession>A0AA95BR09</accession>
<sequence>MTFRVRPVTIEHHREPLGIGESAPRLSWITDTAIPGWSQRAYEVEISNPVTGELERTGQIISAQQVLVPWPGGTLASRASRAVRVRVWGKDPDPSPWSEPTSLETGLLDTSLFSAQAVSPQLPPTGSEGEPAALLRGDIDLSQQVAEHGRILSARLRATARGVMTLHLNGTTVGKDALNPGWSSYAKRLRYRTWDVTGILHPGANALGVHLADGWYRGFLGFSGLRGLYGDTTAAWVQLEVLHADGSYSLGGTDGTWRSMLGPVTRADIYKGQSTDTRRLQHGWDEPGFDDSAWTPVTVQELDPAILVAPDAPAVRETQLVPAIGQLTSPSGATLVDFGQNLVGRLRVSLPAAAAGQTITFRHAEVLEDGELGVRPLRAASATDEVILNGEAMVWEPEFTFHGFRYVQIDGWPGELDLDALQAVVLHTDMVRTGDFSCSDEQLGKLHENVLWSMRGNFLDVPTDCPQRDERLGWTGDLMAFAPSAAYLYDCSGMLTGWLADLAADQHPDGNVPVYIPWVDVDPSMPPLGAEAGWGDASTVVPWTLYERYADPGILERQWDSMEGWVAAMLRRAGDQLDFTSGGFSFGDWLDAAAPDDQPWAARLPWQAVATAYLAQSARIMRDTAQVLGRAADEQRYAGLFERCAQRYREEYATPSGRAAFPSQTAYALAIRFGLLAPEQLEHAGSLLAAQVAEDGFHIGSGFLGTPHICDALVQTGNAATMWRLLLQTECPSWLYAVGMGATTIWERWNSLLPDGSLNPGGMTSFNHYAFGAVADFLHRRVGGLAPGAAGYRRQRIAPVPTSGLSWARSELHTPYGLTSSSWTLEEGAFELEVLVPPSTSAEVFLPDGSEPIVVAAGKHRFSCAFQEQEAARSAQAFDTV</sequence>
<dbReference type="Pfam" id="PF08531">
    <property type="entry name" value="Bac_rhamnosid_N"/>
    <property type="match status" value="1"/>
</dbReference>
<feature type="domain" description="Alpha-L-rhamnosidase concanavalin-like" evidence="4">
    <location>
        <begin position="329"/>
        <end position="427"/>
    </location>
</feature>
<evidence type="ECO:0000313" key="8">
    <source>
        <dbReference type="EMBL" id="UUX58769.1"/>
    </source>
</evidence>
<dbReference type="PANTHER" id="PTHR33307">
    <property type="entry name" value="ALPHA-RHAMNOSIDASE (EUROFUNG)"/>
    <property type="match status" value="1"/>
</dbReference>
<evidence type="ECO:0000259" key="5">
    <source>
        <dbReference type="Pfam" id="PF08531"/>
    </source>
</evidence>
<dbReference type="SUPFAM" id="SSF48208">
    <property type="entry name" value="Six-hairpin glycosidases"/>
    <property type="match status" value="1"/>
</dbReference>
<dbReference type="Pfam" id="PF17390">
    <property type="entry name" value="Bac_rhamnosid_C"/>
    <property type="match status" value="1"/>
</dbReference>
<evidence type="ECO:0000256" key="2">
    <source>
        <dbReference type="ARBA" id="ARBA00012652"/>
    </source>
</evidence>
<dbReference type="Gene3D" id="2.60.40.10">
    <property type="entry name" value="Immunoglobulins"/>
    <property type="match status" value="1"/>
</dbReference>
<dbReference type="PANTHER" id="PTHR33307:SF6">
    <property type="entry name" value="ALPHA-RHAMNOSIDASE (EUROFUNG)-RELATED"/>
    <property type="match status" value="1"/>
</dbReference>
<evidence type="ECO:0000259" key="4">
    <source>
        <dbReference type="Pfam" id="PF05592"/>
    </source>
</evidence>
<evidence type="ECO:0000256" key="1">
    <source>
        <dbReference type="ARBA" id="ARBA00001445"/>
    </source>
</evidence>
<dbReference type="EMBL" id="CP102487">
    <property type="protein sequence ID" value="UUX58769.1"/>
    <property type="molecule type" value="Genomic_DNA"/>
</dbReference>
<dbReference type="AlphaFoldDB" id="A0AA95BR09"/>
<dbReference type="InterPro" id="IPR013737">
    <property type="entry name" value="Bac_rhamnosid_N"/>
</dbReference>
<dbReference type="Pfam" id="PF05592">
    <property type="entry name" value="Bac_rhamnosid"/>
    <property type="match status" value="1"/>
</dbReference>
<dbReference type="InterPro" id="IPR008928">
    <property type="entry name" value="6-hairpin_glycosidase_sf"/>
</dbReference>
<dbReference type="RefSeq" id="WP_257745621.1">
    <property type="nucleotide sequence ID" value="NZ_CP102487.1"/>
</dbReference>
<evidence type="ECO:0000313" key="9">
    <source>
        <dbReference type="Proteomes" id="UP001060018"/>
    </source>
</evidence>
<dbReference type="Pfam" id="PF25788">
    <property type="entry name" value="Ig_Rha78A_N"/>
    <property type="match status" value="1"/>
</dbReference>
<dbReference type="InterPro" id="IPR008902">
    <property type="entry name" value="Rhamnosid_concanavalin"/>
</dbReference>
<dbReference type="InterPro" id="IPR035396">
    <property type="entry name" value="Bac_rhamnosid6H"/>
</dbReference>
<evidence type="ECO:0000256" key="3">
    <source>
        <dbReference type="ARBA" id="ARBA00022801"/>
    </source>
</evidence>
<evidence type="ECO:0000259" key="6">
    <source>
        <dbReference type="Pfam" id="PF17389"/>
    </source>
</evidence>
<dbReference type="Gene3D" id="2.60.120.260">
    <property type="entry name" value="Galactose-binding domain-like"/>
    <property type="match status" value="2"/>
</dbReference>
<feature type="domain" description="Bacterial alpha-L-rhamnosidase N-terminal" evidence="5">
    <location>
        <begin position="150"/>
        <end position="319"/>
    </location>
</feature>
<dbReference type="EC" id="3.2.1.40" evidence="2"/>
<dbReference type="InterPro" id="IPR013783">
    <property type="entry name" value="Ig-like_fold"/>
</dbReference>
<evidence type="ECO:0000259" key="7">
    <source>
        <dbReference type="Pfam" id="PF17390"/>
    </source>
</evidence>
<gene>
    <name evidence="8" type="ORF">NUH22_15970</name>
</gene>
<name>A0AA95BR09_9MICC</name>
<proteinExistence type="predicted"/>
<reference evidence="8" key="1">
    <citation type="journal article" date="2022" name="Pest Manag. Sci.">
        <title>Glutamicibacter halophytocola-mediated host fitness of potato tuber moth on Solanaceae crops.</title>
        <authorList>
            <person name="Wang W."/>
            <person name="Xiao G."/>
            <person name="Du G."/>
            <person name="Chang L."/>
            <person name="Yang Y."/>
            <person name="Ye J."/>
            <person name="Chen B."/>
        </authorList>
    </citation>
    <scope>NUCLEOTIDE SEQUENCE</scope>
    <source>
        <strain evidence="8">S2</strain>
    </source>
</reference>
<dbReference type="PIRSF" id="PIRSF010631">
    <property type="entry name" value="A-rhamnsds"/>
    <property type="match status" value="1"/>
</dbReference>
<organism evidence="8 9">
    <name type="scientific">Glutamicibacter halophytocola</name>
    <dbReference type="NCBI Taxonomy" id="1933880"/>
    <lineage>
        <taxon>Bacteria</taxon>
        <taxon>Bacillati</taxon>
        <taxon>Actinomycetota</taxon>
        <taxon>Actinomycetes</taxon>
        <taxon>Micrococcales</taxon>
        <taxon>Micrococcaceae</taxon>
        <taxon>Glutamicibacter</taxon>
    </lineage>
</organism>
<feature type="domain" description="Alpha-L-rhamnosidase six-hairpin glycosidase" evidence="6">
    <location>
        <begin position="432"/>
        <end position="782"/>
    </location>
</feature>
<dbReference type="InterPro" id="IPR035398">
    <property type="entry name" value="Bac_rhamnosid_C"/>
</dbReference>
<dbReference type="Gene3D" id="2.60.420.10">
    <property type="entry name" value="Maltose phosphorylase, domain 3"/>
    <property type="match status" value="1"/>
</dbReference>
<dbReference type="Proteomes" id="UP001060018">
    <property type="component" value="Chromosome"/>
</dbReference>
<protein>
    <recommendedName>
        <fullName evidence="2">alpha-L-rhamnosidase</fullName>
        <ecNumber evidence="2">3.2.1.40</ecNumber>
    </recommendedName>
</protein>